<organism evidence="2 3">
    <name type="scientific">Clostridium sporogenes</name>
    <dbReference type="NCBI Taxonomy" id="1509"/>
    <lineage>
        <taxon>Bacteria</taxon>
        <taxon>Bacillati</taxon>
        <taxon>Bacillota</taxon>
        <taxon>Clostridia</taxon>
        <taxon>Eubacteriales</taxon>
        <taxon>Clostridiaceae</taxon>
        <taxon>Clostridium</taxon>
    </lineage>
</organism>
<proteinExistence type="predicted"/>
<gene>
    <name evidence="2" type="ORF">NPD5_2145</name>
</gene>
<evidence type="ECO:0000313" key="3">
    <source>
        <dbReference type="Proteomes" id="UP000182204"/>
    </source>
</evidence>
<accession>A0A1L3NC25</accession>
<sequence length="62" mass="7401">MEERKTILITPTEAMKFLGVGRNRMYEDLLKRKDFPAFKMGSKYFVNRELLSEWANNQCLIK</sequence>
<dbReference type="EMBL" id="CP013243">
    <property type="protein sequence ID" value="APH13667.1"/>
    <property type="molecule type" value="Genomic_DNA"/>
</dbReference>
<dbReference type="Gene3D" id="3.90.105.50">
    <property type="match status" value="1"/>
</dbReference>
<dbReference type="AlphaFoldDB" id="A0A1L3NC25"/>
<evidence type="ECO:0000313" key="2">
    <source>
        <dbReference type="EMBL" id="APH13667.1"/>
    </source>
</evidence>
<dbReference type="Proteomes" id="UP000182204">
    <property type="component" value="Chromosome"/>
</dbReference>
<name>A0A1L3NC25_CLOSG</name>
<reference evidence="2 3" key="1">
    <citation type="submission" date="2015-11" db="EMBL/GenBank/DDBJ databases">
        <authorList>
            <person name="Hill K.K."/>
            <person name="Shirey T.B."/>
            <person name="Raphael B."/>
            <person name="Daligault H.E."/>
            <person name="Davenport K.W."/>
            <person name="Bruce D.C."/>
            <person name="Foley B.T."/>
            <person name="Johnson S.L."/>
        </authorList>
    </citation>
    <scope>NUCLEOTIDE SEQUENCE [LARGE SCALE GENOMIC DNA]</scope>
    <source>
        <strain evidence="2 3">CDC_1632</strain>
    </source>
</reference>
<dbReference type="InterPro" id="IPR038148">
    <property type="entry name" value="Tn1545/Tn916_Xis"/>
</dbReference>
<dbReference type="RefSeq" id="WP_072585780.1">
    <property type="nucleotide sequence ID" value="NZ_CP013243.1"/>
</dbReference>
<protein>
    <submittedName>
        <fullName evidence="2">Helix-turn-helix domain protein</fullName>
    </submittedName>
</protein>
<dbReference type="Pfam" id="PF12728">
    <property type="entry name" value="HTH_17"/>
    <property type="match status" value="1"/>
</dbReference>
<evidence type="ECO:0000259" key="1">
    <source>
        <dbReference type="Pfam" id="PF12728"/>
    </source>
</evidence>
<feature type="domain" description="Helix-turn-helix" evidence="1">
    <location>
        <begin position="9"/>
        <end position="58"/>
    </location>
</feature>
<dbReference type="InterPro" id="IPR041657">
    <property type="entry name" value="HTH_17"/>
</dbReference>